<keyword evidence="3" id="KW-1185">Reference proteome</keyword>
<reference evidence="2 3" key="1">
    <citation type="submission" date="2019-12" db="EMBL/GenBank/DDBJ databases">
        <authorList>
            <person name="Alioto T."/>
            <person name="Alioto T."/>
            <person name="Gomez Garrido J."/>
        </authorList>
    </citation>
    <scope>NUCLEOTIDE SEQUENCE [LARGE SCALE GENOMIC DNA]</scope>
</reference>
<accession>A0A8S0TNA1</accession>
<evidence type="ECO:0000313" key="2">
    <source>
        <dbReference type="EMBL" id="CAA3007245.1"/>
    </source>
</evidence>
<feature type="region of interest" description="Disordered" evidence="1">
    <location>
        <begin position="65"/>
        <end position="89"/>
    </location>
</feature>
<organism evidence="2 3">
    <name type="scientific">Olea europaea subsp. europaea</name>
    <dbReference type="NCBI Taxonomy" id="158383"/>
    <lineage>
        <taxon>Eukaryota</taxon>
        <taxon>Viridiplantae</taxon>
        <taxon>Streptophyta</taxon>
        <taxon>Embryophyta</taxon>
        <taxon>Tracheophyta</taxon>
        <taxon>Spermatophyta</taxon>
        <taxon>Magnoliopsida</taxon>
        <taxon>eudicotyledons</taxon>
        <taxon>Gunneridae</taxon>
        <taxon>Pentapetalae</taxon>
        <taxon>asterids</taxon>
        <taxon>lamiids</taxon>
        <taxon>Lamiales</taxon>
        <taxon>Oleaceae</taxon>
        <taxon>Oleeae</taxon>
        <taxon>Olea</taxon>
    </lineage>
</organism>
<feature type="compositionally biased region" description="Polar residues" evidence="1">
    <location>
        <begin position="67"/>
        <end position="77"/>
    </location>
</feature>
<sequence>MNTSLIEGISFPFLGDMLTGDCPIVGITWNVIAFVIIGRSLGLHSNVLVRHLPYIGGYASHLAGKTDGNSTSPSPSDYPTAKDPPRPPVSQFLVSSRTNLLRFSSLSSHLFVFQN</sequence>
<dbReference type="Proteomes" id="UP000594638">
    <property type="component" value="Unassembled WGS sequence"/>
</dbReference>
<protein>
    <submittedName>
        <fullName evidence="2">Uncharacterized protein</fullName>
    </submittedName>
</protein>
<comment type="caution">
    <text evidence="2">The sequence shown here is derived from an EMBL/GenBank/DDBJ whole genome shotgun (WGS) entry which is preliminary data.</text>
</comment>
<dbReference type="AlphaFoldDB" id="A0A8S0TNA1"/>
<evidence type="ECO:0000313" key="3">
    <source>
        <dbReference type="Proteomes" id="UP000594638"/>
    </source>
</evidence>
<proteinExistence type="predicted"/>
<name>A0A8S0TNA1_OLEEU</name>
<gene>
    <name evidence="2" type="ORF">OLEA9_A054422</name>
</gene>
<dbReference type="Gramene" id="OE9A054422T1">
    <property type="protein sequence ID" value="OE9A054422C1"/>
    <property type="gene ID" value="OE9A054422"/>
</dbReference>
<dbReference type="EMBL" id="CACTIH010007271">
    <property type="protein sequence ID" value="CAA3007245.1"/>
    <property type="molecule type" value="Genomic_DNA"/>
</dbReference>
<evidence type="ECO:0000256" key="1">
    <source>
        <dbReference type="SAM" id="MobiDB-lite"/>
    </source>
</evidence>